<dbReference type="AlphaFoldDB" id="A0A916R2M4"/>
<dbReference type="RefSeq" id="WP_188678008.1">
    <property type="nucleotide sequence ID" value="NZ_BMKA01000006.1"/>
</dbReference>
<dbReference type="Proteomes" id="UP000628017">
    <property type="component" value="Unassembled WGS sequence"/>
</dbReference>
<evidence type="ECO:0000256" key="2">
    <source>
        <dbReference type="ARBA" id="ARBA00022448"/>
    </source>
</evidence>
<name>A0A916R2M4_9RHOB</name>
<keyword evidence="5" id="KW-0812">Transmembrane</keyword>
<protein>
    <recommendedName>
        <fullName evidence="9">Type II secretion system protein GspC N-terminal domain-containing protein</fullName>
    </recommendedName>
</protein>
<evidence type="ECO:0000256" key="4">
    <source>
        <dbReference type="ARBA" id="ARBA00022519"/>
    </source>
</evidence>
<organism evidence="10 11">
    <name type="scientific">Neptunicoccus cionae</name>
    <dbReference type="NCBI Taxonomy" id="2035344"/>
    <lineage>
        <taxon>Bacteria</taxon>
        <taxon>Pseudomonadati</taxon>
        <taxon>Pseudomonadota</taxon>
        <taxon>Alphaproteobacteria</taxon>
        <taxon>Rhodobacterales</taxon>
        <taxon>Paracoccaceae</taxon>
        <taxon>Neptunicoccus</taxon>
    </lineage>
</organism>
<keyword evidence="2" id="KW-0813">Transport</keyword>
<reference evidence="10" key="1">
    <citation type="journal article" date="2014" name="Int. J. Syst. Evol. Microbiol.">
        <title>Complete genome sequence of Corynebacterium casei LMG S-19264T (=DSM 44701T), isolated from a smear-ripened cheese.</title>
        <authorList>
            <consortium name="US DOE Joint Genome Institute (JGI-PGF)"/>
            <person name="Walter F."/>
            <person name="Albersmeier A."/>
            <person name="Kalinowski J."/>
            <person name="Ruckert C."/>
        </authorList>
    </citation>
    <scope>NUCLEOTIDE SEQUENCE</scope>
    <source>
        <strain evidence="10">CGMCC 1.15880</strain>
    </source>
</reference>
<evidence type="ECO:0000313" key="10">
    <source>
        <dbReference type="EMBL" id="GGA29372.1"/>
    </source>
</evidence>
<keyword evidence="8" id="KW-0472">Membrane</keyword>
<dbReference type="Pfam" id="PF11356">
    <property type="entry name" value="T2SSC"/>
    <property type="match status" value="1"/>
</dbReference>
<evidence type="ECO:0000256" key="6">
    <source>
        <dbReference type="ARBA" id="ARBA00022927"/>
    </source>
</evidence>
<evidence type="ECO:0000256" key="3">
    <source>
        <dbReference type="ARBA" id="ARBA00022475"/>
    </source>
</evidence>
<evidence type="ECO:0000256" key="8">
    <source>
        <dbReference type="ARBA" id="ARBA00023136"/>
    </source>
</evidence>
<dbReference type="GO" id="GO:0015031">
    <property type="term" value="P:protein transport"/>
    <property type="evidence" value="ECO:0007669"/>
    <property type="project" value="UniProtKB-KW"/>
</dbReference>
<gene>
    <name evidence="10" type="ORF">GCM10011498_33170</name>
</gene>
<comment type="subcellular location">
    <subcellularLocation>
        <location evidence="1">Cell inner membrane</location>
    </subcellularLocation>
</comment>
<evidence type="ECO:0000259" key="9">
    <source>
        <dbReference type="Pfam" id="PF11356"/>
    </source>
</evidence>
<evidence type="ECO:0000256" key="5">
    <source>
        <dbReference type="ARBA" id="ARBA00022692"/>
    </source>
</evidence>
<keyword evidence="11" id="KW-1185">Reference proteome</keyword>
<dbReference type="InterPro" id="IPR024961">
    <property type="entry name" value="T2SS_GspC_N"/>
</dbReference>
<dbReference type="GO" id="GO:0005886">
    <property type="term" value="C:plasma membrane"/>
    <property type="evidence" value="ECO:0007669"/>
    <property type="project" value="UniProtKB-SubCell"/>
</dbReference>
<keyword evidence="4" id="KW-0997">Cell inner membrane</keyword>
<dbReference type="Gene3D" id="2.30.30.830">
    <property type="match status" value="1"/>
</dbReference>
<keyword evidence="7" id="KW-1133">Transmembrane helix</keyword>
<keyword evidence="3" id="KW-1003">Cell membrane</keyword>
<evidence type="ECO:0000256" key="1">
    <source>
        <dbReference type="ARBA" id="ARBA00004533"/>
    </source>
</evidence>
<keyword evidence="6" id="KW-0653">Protein transport</keyword>
<evidence type="ECO:0000256" key="7">
    <source>
        <dbReference type="ARBA" id="ARBA00022989"/>
    </source>
</evidence>
<dbReference type="EMBL" id="BMKA01000006">
    <property type="protein sequence ID" value="GGA29372.1"/>
    <property type="molecule type" value="Genomic_DNA"/>
</dbReference>
<feature type="domain" description="Type II secretion system protein GspC N-terminal" evidence="9">
    <location>
        <begin position="52"/>
        <end position="126"/>
    </location>
</feature>
<reference evidence="10" key="2">
    <citation type="submission" date="2020-09" db="EMBL/GenBank/DDBJ databases">
        <authorList>
            <person name="Sun Q."/>
            <person name="Zhou Y."/>
        </authorList>
    </citation>
    <scope>NUCLEOTIDE SEQUENCE</scope>
    <source>
        <strain evidence="10">CGMCC 1.15880</strain>
    </source>
</reference>
<evidence type="ECO:0000313" key="11">
    <source>
        <dbReference type="Proteomes" id="UP000628017"/>
    </source>
</evidence>
<accession>A0A916R2M4</accession>
<comment type="caution">
    <text evidence="10">The sequence shown here is derived from an EMBL/GenBank/DDBJ whole genome shotgun (WGS) entry which is preliminary data.</text>
</comment>
<sequence length="139" mass="14351">MAIAAGYGGGHLGLTLFAGGPPVADARIAPDRLAVALDPVAPQEIPPWPDAFGVYVPDAVAPPPPPPEPQEVVVNLDYTLTGLFASASSAWAIVAGPDGEHLLRKGDELPGGVLVREVTKAGVELQTPQGRQMIAFDEN</sequence>
<proteinExistence type="predicted"/>